<evidence type="ECO:0000313" key="2">
    <source>
        <dbReference type="EMBL" id="ORY29362.1"/>
    </source>
</evidence>
<sequence>MRIAVATLIDASLIGIIYTVYSIYIFLLRIFPHGPSHRLLHGRLPVVLLERFGYRHVIHLQRPSM</sequence>
<evidence type="ECO:0000313" key="3">
    <source>
        <dbReference type="Proteomes" id="UP000193986"/>
    </source>
</evidence>
<dbReference type="AlphaFoldDB" id="A0A1Y2B3E9"/>
<keyword evidence="1" id="KW-0472">Membrane</keyword>
<dbReference type="InParanoid" id="A0A1Y2B3E9"/>
<feature type="transmembrane region" description="Helical" evidence="1">
    <location>
        <begin position="12"/>
        <end position="31"/>
    </location>
</feature>
<keyword evidence="3" id="KW-1185">Reference proteome</keyword>
<gene>
    <name evidence="2" type="ORF">BCR39DRAFT_532509</name>
</gene>
<organism evidence="2 3">
    <name type="scientific">Naematelia encephala</name>
    <dbReference type="NCBI Taxonomy" id="71784"/>
    <lineage>
        <taxon>Eukaryota</taxon>
        <taxon>Fungi</taxon>
        <taxon>Dikarya</taxon>
        <taxon>Basidiomycota</taxon>
        <taxon>Agaricomycotina</taxon>
        <taxon>Tremellomycetes</taxon>
        <taxon>Tremellales</taxon>
        <taxon>Naemateliaceae</taxon>
        <taxon>Naematelia</taxon>
    </lineage>
</organism>
<name>A0A1Y2B3E9_9TREE</name>
<accession>A0A1Y2B3E9</accession>
<comment type="caution">
    <text evidence="2">The sequence shown here is derived from an EMBL/GenBank/DDBJ whole genome shotgun (WGS) entry which is preliminary data.</text>
</comment>
<keyword evidence="1" id="KW-0812">Transmembrane</keyword>
<evidence type="ECO:0000256" key="1">
    <source>
        <dbReference type="SAM" id="Phobius"/>
    </source>
</evidence>
<keyword evidence="1" id="KW-1133">Transmembrane helix</keyword>
<reference evidence="2 3" key="1">
    <citation type="submission" date="2016-07" db="EMBL/GenBank/DDBJ databases">
        <title>Pervasive Adenine N6-methylation of Active Genes in Fungi.</title>
        <authorList>
            <consortium name="DOE Joint Genome Institute"/>
            <person name="Mondo S.J."/>
            <person name="Dannebaum R.O."/>
            <person name="Kuo R.C."/>
            <person name="Labutti K."/>
            <person name="Haridas S."/>
            <person name="Kuo A."/>
            <person name="Salamov A."/>
            <person name="Ahrendt S.R."/>
            <person name="Lipzen A."/>
            <person name="Sullivan W."/>
            <person name="Andreopoulos W.B."/>
            <person name="Clum A."/>
            <person name="Lindquist E."/>
            <person name="Daum C."/>
            <person name="Ramamoorthy G.K."/>
            <person name="Gryganskyi A."/>
            <person name="Culley D."/>
            <person name="Magnuson J.K."/>
            <person name="James T.Y."/>
            <person name="O'Malley M.A."/>
            <person name="Stajich J.E."/>
            <person name="Spatafora J.W."/>
            <person name="Visel A."/>
            <person name="Grigoriev I.V."/>
        </authorList>
    </citation>
    <scope>NUCLEOTIDE SEQUENCE [LARGE SCALE GENOMIC DNA]</scope>
    <source>
        <strain evidence="2 3">68-887.2</strain>
    </source>
</reference>
<proteinExistence type="predicted"/>
<dbReference type="Proteomes" id="UP000193986">
    <property type="component" value="Unassembled WGS sequence"/>
</dbReference>
<dbReference type="EMBL" id="MCFC01000026">
    <property type="protein sequence ID" value="ORY29362.1"/>
    <property type="molecule type" value="Genomic_DNA"/>
</dbReference>
<protein>
    <submittedName>
        <fullName evidence="2">Uncharacterized protein</fullName>
    </submittedName>
</protein>